<name>A0A5J4W7W2_9EUKA</name>
<dbReference type="Proteomes" id="UP000324800">
    <property type="component" value="Unassembled WGS sequence"/>
</dbReference>
<dbReference type="EMBL" id="SNRW01003102">
    <property type="protein sequence ID" value="KAA6390795.1"/>
    <property type="molecule type" value="Genomic_DNA"/>
</dbReference>
<organism evidence="1 2">
    <name type="scientific">Streblomastix strix</name>
    <dbReference type="NCBI Taxonomy" id="222440"/>
    <lineage>
        <taxon>Eukaryota</taxon>
        <taxon>Metamonada</taxon>
        <taxon>Preaxostyla</taxon>
        <taxon>Oxymonadida</taxon>
        <taxon>Streblomastigidae</taxon>
        <taxon>Streblomastix</taxon>
    </lineage>
</organism>
<accession>A0A5J4W7W2</accession>
<sequence>MGKEEDAIKSLTEFCPPIYRSEDVISVAINPATKKSGEFDIGAELMTLKGLEIFAEIERTKEKVLGIKTAQKATEQGRERFKYINESIQEQQVNSNTRRIQLKTKLTTKAQQSTNVQQTDWTLSEVAEETDIFRTDTFLRIISPSKEITRLMRQHCPQEFIRRFLGTTNQAKVKFNLYGDGQ</sequence>
<evidence type="ECO:0000313" key="2">
    <source>
        <dbReference type="Proteomes" id="UP000324800"/>
    </source>
</evidence>
<comment type="caution">
    <text evidence="1">The sequence shown here is derived from an EMBL/GenBank/DDBJ whole genome shotgun (WGS) entry which is preliminary data.</text>
</comment>
<protein>
    <submittedName>
        <fullName evidence="1">Uncharacterized protein</fullName>
    </submittedName>
</protein>
<reference evidence="1 2" key="1">
    <citation type="submission" date="2019-03" db="EMBL/GenBank/DDBJ databases">
        <title>Single cell metagenomics reveals metabolic interactions within the superorganism composed of flagellate Streblomastix strix and complex community of Bacteroidetes bacteria on its surface.</title>
        <authorList>
            <person name="Treitli S.C."/>
            <person name="Kolisko M."/>
            <person name="Husnik F."/>
            <person name="Keeling P."/>
            <person name="Hampl V."/>
        </authorList>
    </citation>
    <scope>NUCLEOTIDE SEQUENCE [LARGE SCALE GENOMIC DNA]</scope>
    <source>
        <strain evidence="1">ST1C</strain>
    </source>
</reference>
<proteinExistence type="predicted"/>
<gene>
    <name evidence="1" type="ORF">EZS28_013676</name>
</gene>
<evidence type="ECO:0000313" key="1">
    <source>
        <dbReference type="EMBL" id="KAA6390795.1"/>
    </source>
</evidence>
<dbReference type="AlphaFoldDB" id="A0A5J4W7W2"/>